<dbReference type="PANTHER" id="PTHR21166:SF2">
    <property type="entry name" value="CELL DIVISION CONTROL PROTEIN 24 OB DOMAIN-CONTAINING PROTEIN-RELATED"/>
    <property type="match status" value="1"/>
</dbReference>
<reference evidence="2" key="1">
    <citation type="submission" date="2023-06" db="EMBL/GenBank/DDBJ databases">
        <title>Genome-scale phylogeny and comparative genomics of the fungal order Sordariales.</title>
        <authorList>
            <consortium name="Lawrence Berkeley National Laboratory"/>
            <person name="Hensen N."/>
            <person name="Bonometti L."/>
            <person name="Westerberg I."/>
            <person name="Brannstrom I.O."/>
            <person name="Guillou S."/>
            <person name="Cros-Aarteil S."/>
            <person name="Calhoun S."/>
            <person name="Haridas S."/>
            <person name="Kuo A."/>
            <person name="Mondo S."/>
            <person name="Pangilinan J."/>
            <person name="Riley R."/>
            <person name="LaButti K."/>
            <person name="Andreopoulos B."/>
            <person name="Lipzen A."/>
            <person name="Chen C."/>
            <person name="Yanf M."/>
            <person name="Daum C."/>
            <person name="Ng V."/>
            <person name="Clum A."/>
            <person name="Steindorff A."/>
            <person name="Ohm R."/>
            <person name="Martin F."/>
            <person name="Silar P."/>
            <person name="Natvig D."/>
            <person name="Lalanne C."/>
            <person name="Gautier V."/>
            <person name="Ament-velasquez S.L."/>
            <person name="Kruys A."/>
            <person name="Hutchinson M.I."/>
            <person name="Powell A.J."/>
            <person name="Barry K."/>
            <person name="Miller A.N."/>
            <person name="Grigoriev I.V."/>
            <person name="Debuchy R."/>
            <person name="Gladieux P."/>
            <person name="Thoren M.H."/>
            <person name="Johannesson H."/>
        </authorList>
    </citation>
    <scope>NUCLEOTIDE SEQUENCE</scope>
    <source>
        <strain evidence="2">SMH3187-1</strain>
    </source>
</reference>
<dbReference type="GO" id="GO:0003697">
    <property type="term" value="F:single-stranded DNA binding"/>
    <property type="evidence" value="ECO:0007669"/>
    <property type="project" value="TreeGrafter"/>
</dbReference>
<evidence type="ECO:0000256" key="1">
    <source>
        <dbReference type="SAM" id="MobiDB-lite"/>
    </source>
</evidence>
<feature type="region of interest" description="Disordered" evidence="1">
    <location>
        <begin position="23"/>
        <end position="50"/>
    </location>
</feature>
<proteinExistence type="predicted"/>
<dbReference type="InterPro" id="IPR052469">
    <property type="entry name" value="MEIOB"/>
</dbReference>
<organism evidence="2 3">
    <name type="scientific">Schizothecium vesticola</name>
    <dbReference type="NCBI Taxonomy" id="314040"/>
    <lineage>
        <taxon>Eukaryota</taxon>
        <taxon>Fungi</taxon>
        <taxon>Dikarya</taxon>
        <taxon>Ascomycota</taxon>
        <taxon>Pezizomycotina</taxon>
        <taxon>Sordariomycetes</taxon>
        <taxon>Sordariomycetidae</taxon>
        <taxon>Sordariales</taxon>
        <taxon>Schizotheciaceae</taxon>
        <taxon>Schizothecium</taxon>
    </lineage>
</organism>
<dbReference type="PANTHER" id="PTHR21166">
    <property type="entry name" value="CELL DIVISION CONTROL PROTEIN 24 OB DOMAIN-CONTAINING PROTEIN-RELATED"/>
    <property type="match status" value="1"/>
</dbReference>
<sequence length="510" mass="54556">MVLPNHSIQSFFPKIPVPSASHAAAGRGTLQKPADALAPSDAGGDLQPETQVWHPKGVYKEVNISDLQPGSCKVTFKGRIVNSSPSLETNPGSKKSMLPKGYHFLVLKDDTGLVAIKLVVTANHHTRLQFGRLVTIWATTAIVYTLTTASLLIPHVPLFIPIHPSLTSPSSIKFHPLSTSPTLYRLPSSLNLTPLLTFLTSPSPPPTDTRLLVCVDTVFAPRTLKSKNPPGLDLVMTEVRVFDESAPAGCSLKLWCNKTTSALGWTANQTVLLLTNPRRETAGPVPELGVGLGTLVEVDPGGYEAGWLRGMAAGRAERQVVCVPFPEGGFPEEEGEGVCTLAEVDGRVRGEEGSGFVGRVNVLVLGTKLGEMKRMGKLCCAECCHLPLYAATPSATCNTCDTAHSLVLNPAVFGRLADETGCLSASKMVWSDRACTELLFGTGKHKPDPSGVTEDWRSIVGMDVSALKEEVDEKLAYCRVTLVVGWQGEGGVGRVCVLGVDWEDGDEELM</sequence>
<name>A0AA40F781_9PEZI</name>
<keyword evidence="3" id="KW-1185">Reference proteome</keyword>
<dbReference type="EMBL" id="JAUKUD010000002">
    <property type="protein sequence ID" value="KAK0752523.1"/>
    <property type="molecule type" value="Genomic_DNA"/>
</dbReference>
<protein>
    <submittedName>
        <fullName evidence="2">Uncharacterized protein</fullName>
    </submittedName>
</protein>
<evidence type="ECO:0000313" key="2">
    <source>
        <dbReference type="EMBL" id="KAK0752523.1"/>
    </source>
</evidence>
<evidence type="ECO:0000313" key="3">
    <source>
        <dbReference type="Proteomes" id="UP001172155"/>
    </source>
</evidence>
<accession>A0AA40F781</accession>
<dbReference type="GO" id="GO:0008310">
    <property type="term" value="F:single-stranded DNA 3'-5' DNA exonuclease activity"/>
    <property type="evidence" value="ECO:0007669"/>
    <property type="project" value="TreeGrafter"/>
</dbReference>
<comment type="caution">
    <text evidence="2">The sequence shown here is derived from an EMBL/GenBank/DDBJ whole genome shotgun (WGS) entry which is preliminary data.</text>
</comment>
<gene>
    <name evidence="2" type="ORF">B0T18DRAFT_444751</name>
</gene>
<dbReference type="AlphaFoldDB" id="A0AA40F781"/>
<dbReference type="Proteomes" id="UP001172155">
    <property type="component" value="Unassembled WGS sequence"/>
</dbReference>
<dbReference type="GO" id="GO:0000712">
    <property type="term" value="P:resolution of meiotic recombination intermediates"/>
    <property type="evidence" value="ECO:0007669"/>
    <property type="project" value="TreeGrafter"/>
</dbReference>